<name>A0A0D3KRY2_EMIH1</name>
<dbReference type="KEGG" id="ehx:EMIHUDRAFT_373064"/>
<dbReference type="KEGG" id="ehx:EMIHUDRAFT_364047"/>
<sequence length="345" mass="36372">MAAPTTSGTARGVAKARDIESMLPPELRLVDDPYAAAMAGWRTPRWLLRCSGHGLRQAISDALTCPGYVQLMVARTRLFDDEVVRACAPTAPGEARTPCTQLLILGAGFCTRGSRLPIPPHVRVYEVDQPSVQAAKRRLMAEAQRAARKSERAASASGRIVYLPLDLSEAALDAALRAHPGYDPAAPTVVTVEGLTQYMPAEAVAATLEALGRATGPGSRLVASYVDARVHTDPAAACGEGYPAHALARVAAFAERANEPWLSSWPPPPPGGRAAMGPFGRLLAAHGRWRAERDESAGEANEAFFAPIGRRIPPSSLCMMERFVVAAKGDSGGGGFGLDGGDTTE</sequence>
<protein>
    <submittedName>
        <fullName evidence="4">Uncharacterized protein</fullName>
    </submittedName>
</protein>
<dbReference type="GO" id="GO:0032259">
    <property type="term" value="P:methylation"/>
    <property type="evidence" value="ECO:0007669"/>
    <property type="project" value="UniProtKB-KW"/>
</dbReference>
<dbReference type="InterPro" id="IPR007213">
    <property type="entry name" value="Ppm1/Ppm2/Tcmp"/>
</dbReference>
<dbReference type="Proteomes" id="UP000013827">
    <property type="component" value="Unassembled WGS sequence"/>
</dbReference>
<dbReference type="Pfam" id="PF04072">
    <property type="entry name" value="LCM"/>
    <property type="match status" value="1"/>
</dbReference>
<organism evidence="4 5">
    <name type="scientific">Emiliania huxleyi (strain CCMP1516)</name>
    <dbReference type="NCBI Taxonomy" id="280463"/>
    <lineage>
        <taxon>Eukaryota</taxon>
        <taxon>Haptista</taxon>
        <taxon>Haptophyta</taxon>
        <taxon>Prymnesiophyceae</taxon>
        <taxon>Isochrysidales</taxon>
        <taxon>Noelaerhabdaceae</taxon>
        <taxon>Emiliania</taxon>
    </lineage>
</organism>
<evidence type="ECO:0000313" key="5">
    <source>
        <dbReference type="Proteomes" id="UP000013827"/>
    </source>
</evidence>
<keyword evidence="3" id="KW-0808">Transferase</keyword>
<dbReference type="Gene3D" id="3.40.50.150">
    <property type="entry name" value="Vaccinia Virus protein VP39"/>
    <property type="match status" value="1"/>
</dbReference>
<dbReference type="GeneID" id="17283790"/>
<reference evidence="5" key="1">
    <citation type="journal article" date="2013" name="Nature">
        <title>Pan genome of the phytoplankton Emiliania underpins its global distribution.</title>
        <authorList>
            <person name="Read B.A."/>
            <person name="Kegel J."/>
            <person name="Klute M.J."/>
            <person name="Kuo A."/>
            <person name="Lefebvre S.C."/>
            <person name="Maumus F."/>
            <person name="Mayer C."/>
            <person name="Miller J."/>
            <person name="Monier A."/>
            <person name="Salamov A."/>
            <person name="Young J."/>
            <person name="Aguilar M."/>
            <person name="Claverie J.M."/>
            <person name="Frickenhaus S."/>
            <person name="Gonzalez K."/>
            <person name="Herman E.K."/>
            <person name="Lin Y.C."/>
            <person name="Napier J."/>
            <person name="Ogata H."/>
            <person name="Sarno A.F."/>
            <person name="Shmutz J."/>
            <person name="Schroeder D."/>
            <person name="de Vargas C."/>
            <person name="Verret F."/>
            <person name="von Dassow P."/>
            <person name="Valentin K."/>
            <person name="Van de Peer Y."/>
            <person name="Wheeler G."/>
            <person name="Dacks J.B."/>
            <person name="Delwiche C.F."/>
            <person name="Dyhrman S.T."/>
            <person name="Glockner G."/>
            <person name="John U."/>
            <person name="Richards T."/>
            <person name="Worden A.Z."/>
            <person name="Zhang X."/>
            <person name="Grigoriev I.V."/>
            <person name="Allen A.E."/>
            <person name="Bidle K."/>
            <person name="Borodovsky M."/>
            <person name="Bowler C."/>
            <person name="Brownlee C."/>
            <person name="Cock J.M."/>
            <person name="Elias M."/>
            <person name="Gladyshev V.N."/>
            <person name="Groth M."/>
            <person name="Guda C."/>
            <person name="Hadaegh A."/>
            <person name="Iglesias-Rodriguez M.D."/>
            <person name="Jenkins J."/>
            <person name="Jones B.M."/>
            <person name="Lawson T."/>
            <person name="Leese F."/>
            <person name="Lindquist E."/>
            <person name="Lobanov A."/>
            <person name="Lomsadze A."/>
            <person name="Malik S.B."/>
            <person name="Marsh M.E."/>
            <person name="Mackinder L."/>
            <person name="Mock T."/>
            <person name="Mueller-Roeber B."/>
            <person name="Pagarete A."/>
            <person name="Parker M."/>
            <person name="Probert I."/>
            <person name="Quesneville H."/>
            <person name="Raines C."/>
            <person name="Rensing S.A."/>
            <person name="Riano-Pachon D.M."/>
            <person name="Richier S."/>
            <person name="Rokitta S."/>
            <person name="Shiraiwa Y."/>
            <person name="Soanes D.M."/>
            <person name="van der Giezen M."/>
            <person name="Wahlund T.M."/>
            <person name="Williams B."/>
            <person name="Wilson W."/>
            <person name="Wolfe G."/>
            <person name="Wurch L.L."/>
        </authorList>
    </citation>
    <scope>NUCLEOTIDE SEQUENCE</scope>
</reference>
<dbReference type="InterPro" id="IPR011610">
    <property type="entry name" value="SAM_mthyl_Trfase_ML2640-like"/>
</dbReference>
<dbReference type="PANTHER" id="PTHR43619:SF2">
    <property type="entry name" value="S-ADENOSYL-L-METHIONINE-DEPENDENT METHYLTRANSFERASES SUPERFAMILY PROTEIN"/>
    <property type="match status" value="1"/>
</dbReference>
<dbReference type="EnsemblProtists" id="EOD33334">
    <property type="protein sequence ID" value="EOD33334"/>
    <property type="gene ID" value="EMIHUDRAFT_364047"/>
</dbReference>
<dbReference type="AlphaFoldDB" id="A0A0D3KRY2"/>
<dbReference type="EnsemblProtists" id="EOD38517">
    <property type="protein sequence ID" value="EOD38517"/>
    <property type="gene ID" value="EMIHUDRAFT_373064"/>
</dbReference>
<dbReference type="InterPro" id="IPR029063">
    <property type="entry name" value="SAM-dependent_MTases_sf"/>
</dbReference>
<evidence type="ECO:0000256" key="2">
    <source>
        <dbReference type="ARBA" id="ARBA00022603"/>
    </source>
</evidence>
<evidence type="ECO:0000256" key="3">
    <source>
        <dbReference type="ARBA" id="ARBA00022679"/>
    </source>
</evidence>
<dbReference type="GeneID" id="17278604"/>
<dbReference type="eggNOG" id="ENOG502SDRN">
    <property type="taxonomic scope" value="Eukaryota"/>
</dbReference>
<dbReference type="SUPFAM" id="SSF53335">
    <property type="entry name" value="S-adenosyl-L-methionine-dependent methyltransferases"/>
    <property type="match status" value="1"/>
</dbReference>
<dbReference type="RefSeq" id="XP_005785763.1">
    <property type="nucleotide sequence ID" value="XM_005785706.1"/>
</dbReference>
<comment type="similarity">
    <text evidence="1">Belongs to the UPF0677 family.</text>
</comment>
<dbReference type="NCBIfam" id="TIGR00027">
    <property type="entry name" value="mthyl_TIGR00027"/>
    <property type="match status" value="1"/>
</dbReference>
<evidence type="ECO:0000313" key="4">
    <source>
        <dbReference type="EnsemblProtists" id="EOD38517"/>
    </source>
</evidence>
<dbReference type="HOGENOM" id="CLU_805193_0_0_1"/>
<accession>A0A0D3KRY2</accession>
<dbReference type="PaxDb" id="2903-EOD33334"/>
<dbReference type="RefSeq" id="XP_005790946.1">
    <property type="nucleotide sequence ID" value="XM_005790889.1"/>
</dbReference>
<reference evidence="4" key="2">
    <citation type="submission" date="2024-10" db="UniProtKB">
        <authorList>
            <consortium name="EnsemblProtists"/>
        </authorList>
    </citation>
    <scope>IDENTIFICATION</scope>
</reference>
<keyword evidence="2" id="KW-0489">Methyltransferase</keyword>
<dbReference type="GO" id="GO:0008168">
    <property type="term" value="F:methyltransferase activity"/>
    <property type="evidence" value="ECO:0007669"/>
    <property type="project" value="UniProtKB-KW"/>
</dbReference>
<evidence type="ECO:0000256" key="1">
    <source>
        <dbReference type="ARBA" id="ARBA00008138"/>
    </source>
</evidence>
<proteinExistence type="inferred from homology"/>
<keyword evidence="5" id="KW-1185">Reference proteome</keyword>
<dbReference type="PANTHER" id="PTHR43619">
    <property type="entry name" value="S-ADENOSYL-L-METHIONINE-DEPENDENT METHYLTRANSFERASE YKTD-RELATED"/>
    <property type="match status" value="1"/>
</dbReference>